<evidence type="ECO:0000256" key="6">
    <source>
        <dbReference type="ARBA" id="ARBA00023163"/>
    </source>
</evidence>
<evidence type="ECO:0000256" key="3">
    <source>
        <dbReference type="ARBA" id="ARBA00022606"/>
    </source>
</evidence>
<dbReference type="AlphaFoldDB" id="A0A8X7PZQ0"/>
<dbReference type="OrthoDB" id="1716810at2759"/>
<dbReference type="InterPro" id="IPR043150">
    <property type="entry name" value="Phytochrome_PHY_sf"/>
</dbReference>
<dbReference type="SUPFAM" id="SSF55781">
    <property type="entry name" value="GAF domain-like"/>
    <property type="match status" value="1"/>
</dbReference>
<dbReference type="FunFam" id="3.30.450.270:FF:000001">
    <property type="entry name" value="Phytochrome"/>
    <property type="match status" value="1"/>
</dbReference>
<keyword evidence="10" id="KW-1185">Reference proteome</keyword>
<dbReference type="Pfam" id="PF00360">
    <property type="entry name" value="PHY"/>
    <property type="match status" value="1"/>
</dbReference>
<sequence length="90" mass="9683">MRDAPLGIISQSPNIMDLVKCNGAALLYKDNVWKLGTTPTEFHLQEIASWLSGYHTDSTGLSTDSLHDAGFLRVLGDSVCGTAAASQKHH</sequence>
<evidence type="ECO:0000313" key="10">
    <source>
        <dbReference type="Proteomes" id="UP000886595"/>
    </source>
</evidence>
<dbReference type="GO" id="GO:0009881">
    <property type="term" value="F:photoreceptor activity"/>
    <property type="evidence" value="ECO:0007669"/>
    <property type="project" value="UniProtKB-KW"/>
</dbReference>
<evidence type="ECO:0000256" key="5">
    <source>
        <dbReference type="ARBA" id="ARBA00023015"/>
    </source>
</evidence>
<dbReference type="InterPro" id="IPR013515">
    <property type="entry name" value="Phytochrome_cen-reg"/>
</dbReference>
<evidence type="ECO:0000256" key="7">
    <source>
        <dbReference type="ARBA" id="ARBA00023170"/>
    </source>
</evidence>
<evidence type="ECO:0000256" key="4">
    <source>
        <dbReference type="ARBA" id="ARBA00022991"/>
    </source>
</evidence>
<dbReference type="Gene3D" id="3.30.450.270">
    <property type="match status" value="1"/>
</dbReference>
<comment type="caution">
    <text evidence="9">The sequence shown here is derived from an EMBL/GenBank/DDBJ whole genome shotgun (WGS) entry which is preliminary data.</text>
</comment>
<comment type="similarity">
    <text evidence="1">Belongs to the phytochrome family.</text>
</comment>
<evidence type="ECO:0000313" key="9">
    <source>
        <dbReference type="EMBL" id="KAG2260362.1"/>
    </source>
</evidence>
<dbReference type="EMBL" id="JAAMPC010000015">
    <property type="protein sequence ID" value="KAG2260362.1"/>
    <property type="molecule type" value="Genomic_DNA"/>
</dbReference>
<name>A0A8X7PZQ0_BRACI</name>
<organism evidence="9 10">
    <name type="scientific">Brassica carinata</name>
    <name type="common">Ethiopian mustard</name>
    <name type="synonym">Abyssinian cabbage</name>
    <dbReference type="NCBI Taxonomy" id="52824"/>
    <lineage>
        <taxon>Eukaryota</taxon>
        <taxon>Viridiplantae</taxon>
        <taxon>Streptophyta</taxon>
        <taxon>Embryophyta</taxon>
        <taxon>Tracheophyta</taxon>
        <taxon>Spermatophyta</taxon>
        <taxon>Magnoliopsida</taxon>
        <taxon>eudicotyledons</taxon>
        <taxon>Gunneridae</taxon>
        <taxon>Pentapetalae</taxon>
        <taxon>rosids</taxon>
        <taxon>malvids</taxon>
        <taxon>Brassicales</taxon>
        <taxon>Brassicaceae</taxon>
        <taxon>Brassiceae</taxon>
        <taxon>Brassica</taxon>
    </lineage>
</organism>
<proteinExistence type="inferred from homology"/>
<keyword evidence="4" id="KW-0157">Chromophore</keyword>
<evidence type="ECO:0000259" key="8">
    <source>
        <dbReference type="Pfam" id="PF00360"/>
    </source>
</evidence>
<evidence type="ECO:0000256" key="1">
    <source>
        <dbReference type="ARBA" id="ARBA00008235"/>
    </source>
</evidence>
<gene>
    <name evidence="9" type="ORF">Bca52824_079656</name>
</gene>
<dbReference type="Proteomes" id="UP000886595">
    <property type="component" value="Unassembled WGS sequence"/>
</dbReference>
<keyword evidence="5" id="KW-0805">Transcription regulation</keyword>
<dbReference type="GO" id="GO:0006355">
    <property type="term" value="P:regulation of DNA-templated transcription"/>
    <property type="evidence" value="ECO:0007669"/>
    <property type="project" value="InterPro"/>
</dbReference>
<keyword evidence="7" id="KW-0675">Receptor</keyword>
<keyword evidence="6" id="KW-0804">Transcription</keyword>
<keyword evidence="3" id="KW-0716">Sensory transduction</keyword>
<reference evidence="9 10" key="1">
    <citation type="submission" date="2020-02" db="EMBL/GenBank/DDBJ databases">
        <authorList>
            <person name="Ma Q."/>
            <person name="Huang Y."/>
            <person name="Song X."/>
            <person name="Pei D."/>
        </authorList>
    </citation>
    <scope>NUCLEOTIDE SEQUENCE [LARGE SCALE GENOMIC DNA]</scope>
    <source>
        <strain evidence="9">Sxm20200214</strain>
        <tissue evidence="9">Leaf</tissue>
    </source>
</reference>
<evidence type="ECO:0000256" key="2">
    <source>
        <dbReference type="ARBA" id="ARBA00022543"/>
    </source>
</evidence>
<dbReference type="GO" id="GO:0009584">
    <property type="term" value="P:detection of visible light"/>
    <property type="evidence" value="ECO:0007669"/>
    <property type="project" value="InterPro"/>
</dbReference>
<keyword evidence="2" id="KW-0600">Photoreceptor protein</keyword>
<protein>
    <recommendedName>
        <fullName evidence="8">Phytochrome central region domain-containing protein</fullName>
    </recommendedName>
</protein>
<accession>A0A8X7PZQ0</accession>
<feature type="domain" description="Phytochrome central region" evidence="8">
    <location>
        <begin position="3"/>
        <end position="86"/>
    </location>
</feature>